<evidence type="ECO:0000256" key="5">
    <source>
        <dbReference type="ARBA" id="ARBA00022801"/>
    </source>
</evidence>
<keyword evidence="8 9" id="KW-0624">Polysaccharide degradation</keyword>
<evidence type="ECO:0000256" key="7">
    <source>
        <dbReference type="ARBA" id="ARBA00023277"/>
    </source>
</evidence>
<dbReference type="InterPro" id="IPR029058">
    <property type="entry name" value="AB_hydrolase_fold"/>
</dbReference>
<dbReference type="SUPFAM" id="SSF53474">
    <property type="entry name" value="alpha/beta-Hydrolases"/>
    <property type="match status" value="2"/>
</dbReference>
<keyword evidence="3 9" id="KW-0964">Secreted</keyword>
<dbReference type="Pfam" id="PF10503">
    <property type="entry name" value="Esterase_PHB"/>
    <property type="match status" value="1"/>
</dbReference>
<dbReference type="EC" id="3.1.1.-" evidence="9"/>
<sequence length="302" mass="31794">MRYSKPLLGALAAATSLVPGAHAGKTQSVTNWGDNPSNLPAVLVYTPDKIATKPAIILGLHPCGGTGQMYQQMTPLNSYADKLGFIVLYPTSKSQSGMNCWDAHSAKSLKHDGGGDSQGLAGMAKWALKTYNGDAAKVFAVGGSSGAMEANVLAATYPDIFNAAASYSGVPAGCWAGSPMSTPMSSDLTCPMGQKAASYSAQKWGDIARESYPGYNGTRPRMMIVHGTADTAVVIGNLKAQLDQWSNVLGVNWAKNTSNDPIANWKKITYDDGTKLVGYEVLNGPHIPAFQGDATMKFFGLM</sequence>
<evidence type="ECO:0000256" key="3">
    <source>
        <dbReference type="ARBA" id="ARBA00022525"/>
    </source>
</evidence>
<feature type="chain" id="PRO_5029038587" description="Carboxylic ester hydrolase" evidence="9">
    <location>
        <begin position="24"/>
        <end position="302"/>
    </location>
</feature>
<dbReference type="InterPro" id="IPR050955">
    <property type="entry name" value="Plant_Biomass_Hydrol_Est"/>
</dbReference>
<keyword evidence="6" id="KW-0325">Glycoprotein</keyword>
<comment type="similarity">
    <text evidence="9">Belongs to the carbohydrate esterase 1 (CE1) family.</text>
</comment>
<name>A0A6G1INI2_9PLEO</name>
<evidence type="ECO:0000256" key="6">
    <source>
        <dbReference type="ARBA" id="ARBA00023180"/>
    </source>
</evidence>
<comment type="function">
    <text evidence="9">Esterase involved in the hydrolysis of xylan, a major structural heterogeneous polysaccharide found in plant biomass representing the second most abundant polysaccharide in the biosphere, after cellulose.</text>
</comment>
<reference evidence="10" key="1">
    <citation type="journal article" date="2020" name="Stud. Mycol.">
        <title>101 Dothideomycetes genomes: a test case for predicting lifestyles and emergence of pathogens.</title>
        <authorList>
            <person name="Haridas S."/>
            <person name="Albert R."/>
            <person name="Binder M."/>
            <person name="Bloem J."/>
            <person name="Labutti K."/>
            <person name="Salamov A."/>
            <person name="Andreopoulos B."/>
            <person name="Baker S."/>
            <person name="Barry K."/>
            <person name="Bills G."/>
            <person name="Bluhm B."/>
            <person name="Cannon C."/>
            <person name="Castanera R."/>
            <person name="Culley D."/>
            <person name="Daum C."/>
            <person name="Ezra D."/>
            <person name="Gonzalez J."/>
            <person name="Henrissat B."/>
            <person name="Kuo A."/>
            <person name="Liang C."/>
            <person name="Lipzen A."/>
            <person name="Lutzoni F."/>
            <person name="Magnuson J."/>
            <person name="Mondo S."/>
            <person name="Nolan M."/>
            <person name="Ohm R."/>
            <person name="Pangilinan J."/>
            <person name="Park H.-J."/>
            <person name="Ramirez L."/>
            <person name="Alfaro M."/>
            <person name="Sun H."/>
            <person name="Tritt A."/>
            <person name="Yoshinaga Y."/>
            <person name="Zwiers L.-H."/>
            <person name="Turgeon B."/>
            <person name="Goodwin S."/>
            <person name="Spatafora J."/>
            <person name="Crous P."/>
            <person name="Grigoriev I."/>
        </authorList>
    </citation>
    <scope>NUCLEOTIDE SEQUENCE</scope>
    <source>
        <strain evidence="10">CBS 122367</strain>
    </source>
</reference>
<evidence type="ECO:0000313" key="11">
    <source>
        <dbReference type="Proteomes" id="UP000799291"/>
    </source>
</evidence>
<keyword evidence="5 9" id="KW-0378">Hydrolase</keyword>
<accession>A0A6G1INI2</accession>
<dbReference type="Proteomes" id="UP000799291">
    <property type="component" value="Unassembled WGS sequence"/>
</dbReference>
<dbReference type="InterPro" id="IPR010126">
    <property type="entry name" value="Esterase_phb"/>
</dbReference>
<dbReference type="GO" id="GO:0045493">
    <property type="term" value="P:xylan catabolic process"/>
    <property type="evidence" value="ECO:0007669"/>
    <property type="project" value="UniProtKB-UniRule"/>
</dbReference>
<evidence type="ECO:0000256" key="9">
    <source>
        <dbReference type="RuleBase" id="RU367147"/>
    </source>
</evidence>
<keyword evidence="11" id="KW-1185">Reference proteome</keyword>
<evidence type="ECO:0000256" key="2">
    <source>
        <dbReference type="ARBA" id="ARBA00022487"/>
    </source>
</evidence>
<organism evidence="10 11">
    <name type="scientific">Lentithecium fluviatile CBS 122367</name>
    <dbReference type="NCBI Taxonomy" id="1168545"/>
    <lineage>
        <taxon>Eukaryota</taxon>
        <taxon>Fungi</taxon>
        <taxon>Dikarya</taxon>
        <taxon>Ascomycota</taxon>
        <taxon>Pezizomycotina</taxon>
        <taxon>Dothideomycetes</taxon>
        <taxon>Pleosporomycetidae</taxon>
        <taxon>Pleosporales</taxon>
        <taxon>Massarineae</taxon>
        <taxon>Lentitheciaceae</taxon>
        <taxon>Lentithecium</taxon>
    </lineage>
</organism>
<dbReference type="NCBIfam" id="TIGR01840">
    <property type="entry name" value="esterase_phb"/>
    <property type="match status" value="1"/>
</dbReference>
<feature type="signal peptide" evidence="9">
    <location>
        <begin position="1"/>
        <end position="23"/>
    </location>
</feature>
<protein>
    <recommendedName>
        <fullName evidence="9">Carboxylic ester hydrolase</fullName>
        <ecNumber evidence="9">3.1.1.-</ecNumber>
    </recommendedName>
</protein>
<gene>
    <name evidence="10" type="ORF">K458DRAFT_407818</name>
</gene>
<proteinExistence type="inferred from homology"/>
<evidence type="ECO:0000256" key="8">
    <source>
        <dbReference type="ARBA" id="ARBA00023326"/>
    </source>
</evidence>
<evidence type="ECO:0000256" key="1">
    <source>
        <dbReference type="ARBA" id="ARBA00004613"/>
    </source>
</evidence>
<evidence type="ECO:0000313" key="10">
    <source>
        <dbReference type="EMBL" id="KAF2679705.1"/>
    </source>
</evidence>
<dbReference type="Gene3D" id="3.40.50.1820">
    <property type="entry name" value="alpha/beta hydrolase"/>
    <property type="match status" value="1"/>
</dbReference>
<comment type="subcellular location">
    <subcellularLocation>
        <location evidence="1 9">Secreted</location>
    </subcellularLocation>
</comment>
<dbReference type="EMBL" id="MU005601">
    <property type="protein sequence ID" value="KAF2679705.1"/>
    <property type="molecule type" value="Genomic_DNA"/>
</dbReference>
<dbReference type="OrthoDB" id="2425929at2759"/>
<keyword evidence="2 9" id="KW-0719">Serine esterase</keyword>
<keyword evidence="7 9" id="KW-0119">Carbohydrate metabolism</keyword>
<dbReference type="GO" id="GO:0052689">
    <property type="term" value="F:carboxylic ester hydrolase activity"/>
    <property type="evidence" value="ECO:0007669"/>
    <property type="project" value="UniProtKB-KW"/>
</dbReference>
<dbReference type="PANTHER" id="PTHR43037:SF3">
    <property type="entry name" value="FERULOYL ESTERASE B"/>
    <property type="match status" value="1"/>
</dbReference>
<dbReference type="PANTHER" id="PTHR43037">
    <property type="entry name" value="UNNAMED PRODUCT-RELATED"/>
    <property type="match status" value="1"/>
</dbReference>
<evidence type="ECO:0000256" key="4">
    <source>
        <dbReference type="ARBA" id="ARBA00022729"/>
    </source>
</evidence>
<dbReference type="GO" id="GO:0005576">
    <property type="term" value="C:extracellular region"/>
    <property type="evidence" value="ECO:0007669"/>
    <property type="project" value="UniProtKB-SubCell"/>
</dbReference>
<dbReference type="AlphaFoldDB" id="A0A6G1INI2"/>
<keyword evidence="4 9" id="KW-0732">Signal</keyword>